<reference evidence="3 4" key="1">
    <citation type="submission" date="2015-10" db="EMBL/GenBank/DDBJ databases">
        <title>The world's first case of liver abscess caused by Pannonibacter phragmitetus.</title>
        <authorList>
            <person name="Ming D."/>
            <person name="Wang M."/>
            <person name="Zhou Y."/>
            <person name="Jiang T."/>
            <person name="Hu S."/>
        </authorList>
    </citation>
    <scope>NUCLEOTIDE SEQUENCE [LARGE SCALE GENOMIC DNA]</scope>
    <source>
        <strain evidence="3 4">31801</strain>
    </source>
</reference>
<dbReference type="Gene3D" id="3.20.20.140">
    <property type="entry name" value="Metal-dependent hydrolases"/>
    <property type="match status" value="1"/>
</dbReference>
<keyword evidence="3" id="KW-0378">Hydrolase</keyword>
<name>A0A0U3MW84_9HYPH</name>
<protein>
    <submittedName>
        <fullName evidence="3">Amidohydrolase</fullName>
    </submittedName>
</protein>
<dbReference type="STRING" id="121719.APZ00_17295"/>
<evidence type="ECO:0000313" key="4">
    <source>
        <dbReference type="Proteomes" id="UP000064921"/>
    </source>
</evidence>
<evidence type="ECO:0000259" key="2">
    <source>
        <dbReference type="Pfam" id="PF04909"/>
    </source>
</evidence>
<dbReference type="GO" id="GO:0016787">
    <property type="term" value="F:hydrolase activity"/>
    <property type="evidence" value="ECO:0007669"/>
    <property type="project" value="UniProtKB-KW"/>
</dbReference>
<dbReference type="KEGG" id="pphr:APZ00_17295"/>
<evidence type="ECO:0000313" key="3">
    <source>
        <dbReference type="EMBL" id="ALV28599.1"/>
    </source>
</evidence>
<dbReference type="InterPro" id="IPR052350">
    <property type="entry name" value="Metallo-dep_Lactonases"/>
</dbReference>
<comment type="similarity">
    <text evidence="1">Belongs to the metallo-dependent hydrolases superfamily.</text>
</comment>
<dbReference type="PANTHER" id="PTHR43569">
    <property type="entry name" value="AMIDOHYDROLASE"/>
    <property type="match status" value="1"/>
</dbReference>
<organism evidence="3 4">
    <name type="scientific">Pannonibacter phragmitetus</name>
    <dbReference type="NCBI Taxonomy" id="121719"/>
    <lineage>
        <taxon>Bacteria</taxon>
        <taxon>Pseudomonadati</taxon>
        <taxon>Pseudomonadota</taxon>
        <taxon>Alphaproteobacteria</taxon>
        <taxon>Hyphomicrobiales</taxon>
        <taxon>Stappiaceae</taxon>
        <taxon>Pannonibacter</taxon>
    </lineage>
</organism>
<gene>
    <name evidence="3" type="ORF">APZ00_17295</name>
</gene>
<dbReference type="eggNOG" id="COG3618">
    <property type="taxonomic scope" value="Bacteria"/>
</dbReference>
<dbReference type="Pfam" id="PF04909">
    <property type="entry name" value="Amidohydro_2"/>
    <property type="match status" value="1"/>
</dbReference>
<accession>A0A0U3MW84</accession>
<dbReference type="RefSeq" id="WP_058899681.1">
    <property type="nucleotide sequence ID" value="NZ_CP013068.1"/>
</dbReference>
<sequence>MERIDAHCHFWRPARGDYGWLEEGGPALDPLRRDFLPADLAALNGGRRVVVVQAAPSEAETLFLLELAKDAPQIAGVVGWVDLTDPLAEDRLARMAADKRLKGIRPMLQDIADPDWILTAPETCVIAAMVRLGLRFDALVKEPQLAAITRFAAAYPDLPLVIDHAAKPAVAEGLSAHWKHHMKALAADTRIVCKLSGLLTEIRPSCPQDVEAAAALLQPVMDHLLEWFGPERLMWGSDWPVLTLAGSHGFWEEVTERLTGGLSADDRVALLGGTAIRFYGLEEAGA</sequence>
<feature type="domain" description="Amidohydrolase-related" evidence="2">
    <location>
        <begin position="4"/>
        <end position="281"/>
    </location>
</feature>
<proteinExistence type="inferred from homology"/>
<dbReference type="AlphaFoldDB" id="A0A0U3MW84"/>
<keyword evidence="4" id="KW-1185">Reference proteome</keyword>
<evidence type="ECO:0000256" key="1">
    <source>
        <dbReference type="ARBA" id="ARBA00038310"/>
    </source>
</evidence>
<dbReference type="PANTHER" id="PTHR43569:SF2">
    <property type="entry name" value="AMIDOHYDROLASE-RELATED DOMAIN-CONTAINING PROTEIN"/>
    <property type="match status" value="1"/>
</dbReference>
<dbReference type="Proteomes" id="UP000064921">
    <property type="component" value="Chromosome"/>
</dbReference>
<dbReference type="InterPro" id="IPR006680">
    <property type="entry name" value="Amidohydro-rel"/>
</dbReference>
<dbReference type="InterPro" id="IPR032466">
    <property type="entry name" value="Metal_Hydrolase"/>
</dbReference>
<dbReference type="SUPFAM" id="SSF51556">
    <property type="entry name" value="Metallo-dependent hydrolases"/>
    <property type="match status" value="1"/>
</dbReference>
<dbReference type="EMBL" id="CP013068">
    <property type="protein sequence ID" value="ALV28599.1"/>
    <property type="molecule type" value="Genomic_DNA"/>
</dbReference>